<dbReference type="InterPro" id="IPR005172">
    <property type="entry name" value="CRC"/>
</dbReference>
<dbReference type="InterPro" id="IPR033467">
    <property type="entry name" value="Tesmin/TSO1-like_CXC"/>
</dbReference>
<comment type="subcellular location">
    <subcellularLocation>
        <location evidence="1">Nucleus</location>
    </subcellularLocation>
</comment>
<keyword evidence="7" id="KW-1185">Reference proteome</keyword>
<sequence>MMSTHPLKLDSTNVEPLTEANEIGVSVAALSANGNQQELEALENIQAELERLTDVVPVSNSCDETTTIEGATVDVKTEIVNEETVVTTTNVIETNEPNKPKPPVAVLSPSTAGTKENVPIKILQIPNNLLNSDKLVLPESVLADISKMQGPVYLVPTTSIANLTFSSGSTTQTATTTSSNIDTKFVTKRPSVPGGVVTKVIITSSPNQPGTQQVCLTTVPSTVTPTMSNTINIGGQQMRIVATSAGMQQSGMVVGSPGKVITINQALLGSPNKSQIVAIPGTPPKQGIVLGKLPITPNAKGTPTKIMIPMNMMKSPQKIAPSPFGTVNTISVLTTGTTTSTTTAKPFTMSPSKVIIRQAMPGTLKPGQTTTLIGQPGVASATSVKQVAVPISSAGNLQPVQVPGSKFHYVRLVTSSGNTVTKSATVVPITAAKTIAPVTGTMSIQAQPTATTMKIALPHTTGQQTKVIPKVSAGQQRILIPATSVSGVSQIRPTGNVTLPANALGALPPGTTLISTGSNIVMVPAQYVTQLQQQLGSQSATSSQQQITVTATTNASTSQPILPAQATTANLSSISTSSANVEQLQSSQSSKHHVNGSGLEANGVRPRKPCNCTKSQCLKLCVLLNDEEYCDCFANGEFCNNCNCNNCYNNLDHEEERQKAIRACLDRNPLAFHPKIGKGKDGENERRHNKGCNCKRSGCLKNYCECYEAKIMCSSMCKCVGCKNFEESAERKTLMHLADAAEVRVLQQTAAKNKLSSQVQDIPSKMATNNGERLPFLFVTPDVIQLTCQCLLAQAEECEKGELDDVNIERKVLEEFGRCLIAIINCANRTKHRPDRSRNNS</sequence>
<dbReference type="PhylomeDB" id="T1IXQ6"/>
<evidence type="ECO:0000256" key="1">
    <source>
        <dbReference type="ARBA" id="ARBA00004123"/>
    </source>
</evidence>
<feature type="domain" description="CRC" evidence="5">
    <location>
        <begin position="606"/>
        <end position="727"/>
    </location>
</feature>
<keyword evidence="3" id="KW-0539">Nucleus</keyword>
<evidence type="ECO:0000256" key="3">
    <source>
        <dbReference type="ARBA" id="ARBA00023242"/>
    </source>
</evidence>
<dbReference type="PANTHER" id="PTHR12446">
    <property type="entry name" value="TESMIN/TSO1-RELATED"/>
    <property type="match status" value="1"/>
</dbReference>
<dbReference type="Pfam" id="PF03638">
    <property type="entry name" value="TCR"/>
    <property type="match status" value="1"/>
</dbReference>
<dbReference type="Proteomes" id="UP000014500">
    <property type="component" value="Unassembled WGS sequence"/>
</dbReference>
<reference evidence="6" key="2">
    <citation type="submission" date="2015-02" db="UniProtKB">
        <authorList>
            <consortium name="EnsemblMetazoa"/>
        </authorList>
    </citation>
    <scope>IDENTIFICATION</scope>
</reference>
<evidence type="ECO:0000313" key="7">
    <source>
        <dbReference type="Proteomes" id="UP000014500"/>
    </source>
</evidence>
<name>T1IXQ6_STRMM</name>
<feature type="region of interest" description="Disordered" evidence="4">
    <location>
        <begin position="580"/>
        <end position="602"/>
    </location>
</feature>
<dbReference type="eggNOG" id="KOG1171">
    <property type="taxonomic scope" value="Eukaryota"/>
</dbReference>
<dbReference type="GO" id="GO:0005634">
    <property type="term" value="C:nucleus"/>
    <property type="evidence" value="ECO:0007669"/>
    <property type="project" value="UniProtKB-SubCell"/>
</dbReference>
<dbReference type="SMART" id="SM01114">
    <property type="entry name" value="CXC"/>
    <property type="match status" value="2"/>
</dbReference>
<dbReference type="EnsemblMetazoa" id="SMAR005999-RA">
    <property type="protein sequence ID" value="SMAR005999-PA"/>
    <property type="gene ID" value="SMAR005999"/>
</dbReference>
<dbReference type="STRING" id="126957.T1IXQ6"/>
<proteinExistence type="inferred from homology"/>
<evidence type="ECO:0000256" key="2">
    <source>
        <dbReference type="ARBA" id="ARBA00007267"/>
    </source>
</evidence>
<evidence type="ECO:0000313" key="6">
    <source>
        <dbReference type="EnsemblMetazoa" id="SMAR005999-PA"/>
    </source>
</evidence>
<dbReference type="OMA" id="CMNAEEV"/>
<dbReference type="HOGENOM" id="CLU_024128_0_0_1"/>
<dbReference type="InterPro" id="IPR028307">
    <property type="entry name" value="Lin-54_fam"/>
</dbReference>
<dbReference type="EMBL" id="JH431661">
    <property type="status" value="NOT_ANNOTATED_CDS"/>
    <property type="molecule type" value="Genomic_DNA"/>
</dbReference>
<organism evidence="6 7">
    <name type="scientific">Strigamia maritima</name>
    <name type="common">European centipede</name>
    <name type="synonym">Geophilus maritimus</name>
    <dbReference type="NCBI Taxonomy" id="126957"/>
    <lineage>
        <taxon>Eukaryota</taxon>
        <taxon>Metazoa</taxon>
        <taxon>Ecdysozoa</taxon>
        <taxon>Arthropoda</taxon>
        <taxon>Myriapoda</taxon>
        <taxon>Chilopoda</taxon>
        <taxon>Pleurostigmophora</taxon>
        <taxon>Geophilomorpha</taxon>
        <taxon>Linotaeniidae</taxon>
        <taxon>Strigamia</taxon>
    </lineage>
</organism>
<accession>T1IXQ6</accession>
<evidence type="ECO:0000256" key="4">
    <source>
        <dbReference type="SAM" id="MobiDB-lite"/>
    </source>
</evidence>
<comment type="similarity">
    <text evidence="2">Belongs to the lin-54 family.</text>
</comment>
<reference evidence="7" key="1">
    <citation type="submission" date="2011-05" db="EMBL/GenBank/DDBJ databases">
        <authorList>
            <person name="Richards S.R."/>
            <person name="Qu J."/>
            <person name="Jiang H."/>
            <person name="Jhangiani S.N."/>
            <person name="Agravi P."/>
            <person name="Goodspeed R."/>
            <person name="Gross S."/>
            <person name="Mandapat C."/>
            <person name="Jackson L."/>
            <person name="Mathew T."/>
            <person name="Pu L."/>
            <person name="Thornton R."/>
            <person name="Saada N."/>
            <person name="Wilczek-Boney K.B."/>
            <person name="Lee S."/>
            <person name="Kovar C."/>
            <person name="Wu Y."/>
            <person name="Scherer S.E."/>
            <person name="Worley K.C."/>
            <person name="Muzny D.M."/>
            <person name="Gibbs R."/>
        </authorList>
    </citation>
    <scope>NUCLEOTIDE SEQUENCE</scope>
    <source>
        <strain evidence="7">Brora</strain>
    </source>
</reference>
<protein>
    <recommendedName>
        <fullName evidence="5">CRC domain-containing protein</fullName>
    </recommendedName>
</protein>
<dbReference type="GO" id="GO:0006355">
    <property type="term" value="P:regulation of DNA-templated transcription"/>
    <property type="evidence" value="ECO:0007669"/>
    <property type="project" value="TreeGrafter"/>
</dbReference>
<dbReference type="PANTHER" id="PTHR12446:SF34">
    <property type="entry name" value="PROTEIN LIN-54 HOMOLOG"/>
    <property type="match status" value="1"/>
</dbReference>
<dbReference type="AlphaFoldDB" id="T1IXQ6"/>
<feature type="compositionally biased region" description="Polar residues" evidence="4">
    <location>
        <begin position="580"/>
        <end position="589"/>
    </location>
</feature>
<dbReference type="PROSITE" id="PS51634">
    <property type="entry name" value="CRC"/>
    <property type="match status" value="1"/>
</dbReference>
<evidence type="ECO:0000259" key="5">
    <source>
        <dbReference type="PROSITE" id="PS51634"/>
    </source>
</evidence>